<reference evidence="3 4" key="1">
    <citation type="submission" date="2019-12" db="EMBL/GenBank/DDBJ databases">
        <title>Genome sequenceing of Clostridium bovifaecis.</title>
        <authorList>
            <person name="Yao Y."/>
        </authorList>
    </citation>
    <scope>NUCLEOTIDE SEQUENCE [LARGE SCALE GENOMIC DNA]</scope>
    <source>
        <strain evidence="3 4">BXX</strain>
    </source>
</reference>
<protein>
    <submittedName>
        <fullName evidence="3">YsnF/AvaK domain-containing protein</fullName>
    </submittedName>
</protein>
<proteinExistence type="predicted"/>
<dbReference type="AlphaFoldDB" id="A0A6I6EQ54"/>
<dbReference type="Pfam" id="PF09557">
    <property type="entry name" value="DUF2382"/>
    <property type="match status" value="1"/>
</dbReference>
<evidence type="ECO:0000256" key="1">
    <source>
        <dbReference type="SAM" id="Coils"/>
    </source>
</evidence>
<dbReference type="EMBL" id="CP046522">
    <property type="protein sequence ID" value="QGU94543.1"/>
    <property type="molecule type" value="Genomic_DNA"/>
</dbReference>
<feature type="domain" description="DUF2382" evidence="2">
    <location>
        <begin position="26"/>
        <end position="134"/>
    </location>
</feature>
<dbReference type="Proteomes" id="UP000422764">
    <property type="component" value="Chromosome"/>
</dbReference>
<evidence type="ECO:0000313" key="4">
    <source>
        <dbReference type="Proteomes" id="UP000422764"/>
    </source>
</evidence>
<evidence type="ECO:0000259" key="2">
    <source>
        <dbReference type="Pfam" id="PF09557"/>
    </source>
</evidence>
<sequence>MSRLFGIFDNEEDRKDIKDTVEEGKLRLRQEELDINKNKVHTGDVELSKEIIEETKTVDVPVIHEEVVIERRVIDNEASDSPITDEETIRIPVSEEKVDVNKHTVITGEISAYKREIEDVEHIEETLKKEEARVNTLGDANVVSDETAEEER</sequence>
<dbReference type="InterPro" id="IPR052967">
    <property type="entry name" value="Stress_Response_Assoc"/>
</dbReference>
<keyword evidence="1" id="KW-0175">Coiled coil</keyword>
<organism evidence="3 4">
    <name type="scientific">Clostridium bovifaecis</name>
    <dbReference type="NCBI Taxonomy" id="2184719"/>
    <lineage>
        <taxon>Bacteria</taxon>
        <taxon>Bacillati</taxon>
        <taxon>Bacillota</taxon>
        <taxon>Clostridia</taxon>
        <taxon>Eubacteriales</taxon>
        <taxon>Clostridiaceae</taxon>
        <taxon>Clostridium</taxon>
    </lineage>
</organism>
<name>A0A6I6EQ54_9CLOT</name>
<gene>
    <name evidence="3" type="ORF">GOM49_05025</name>
</gene>
<dbReference type="NCBIfam" id="TIGR02271">
    <property type="entry name" value="YsnF/AvaK domain"/>
    <property type="match status" value="1"/>
</dbReference>
<feature type="coiled-coil region" evidence="1">
    <location>
        <begin position="110"/>
        <end position="140"/>
    </location>
</feature>
<dbReference type="PANTHER" id="PTHR38463:SF1">
    <property type="entry name" value="STRESS RESPONSE PROTEIN YSNF"/>
    <property type="match status" value="1"/>
</dbReference>
<accession>A0A6I6EQ54</accession>
<dbReference type="InterPro" id="IPR019060">
    <property type="entry name" value="DUF2382"/>
</dbReference>
<evidence type="ECO:0000313" key="3">
    <source>
        <dbReference type="EMBL" id="QGU94543.1"/>
    </source>
</evidence>
<dbReference type="PANTHER" id="PTHR38463">
    <property type="entry name" value="STRESS RESPONSE PROTEIN YSNF"/>
    <property type="match status" value="1"/>
</dbReference>
<keyword evidence="4" id="KW-1185">Reference proteome</keyword>